<gene>
    <name evidence="1" type="ORF">MKW98_021920</name>
</gene>
<dbReference type="AlphaFoldDB" id="A0AAD4XZC2"/>
<sequence length="90" mass="10223">MYSTAVLEIMDYLEATNFVLFKCSRSCTWNARQFGGITMSANTEFRSNDHHCCSCRATFFDVSLNPRRLHDKIARGCQYSAAITGNQVLE</sequence>
<protein>
    <submittedName>
        <fullName evidence="1">Uncharacterized protein</fullName>
    </submittedName>
</protein>
<name>A0AAD4XZC2_9MAGN</name>
<comment type="caution">
    <text evidence="1">The sequence shown here is derived from an EMBL/GenBank/DDBJ whole genome shotgun (WGS) entry which is preliminary data.</text>
</comment>
<reference evidence="1" key="1">
    <citation type="submission" date="2022-04" db="EMBL/GenBank/DDBJ databases">
        <title>A functionally conserved STORR gene fusion in Papaver species that diverged 16.8 million years ago.</title>
        <authorList>
            <person name="Catania T."/>
        </authorList>
    </citation>
    <scope>NUCLEOTIDE SEQUENCE</scope>
    <source>
        <strain evidence="1">S-188037</strain>
    </source>
</reference>
<dbReference type="EMBL" id="JAJJMB010000025">
    <property type="protein sequence ID" value="KAI3963680.1"/>
    <property type="molecule type" value="Genomic_DNA"/>
</dbReference>
<proteinExistence type="predicted"/>
<accession>A0AAD4XZC2</accession>
<keyword evidence="2" id="KW-1185">Reference proteome</keyword>
<organism evidence="1 2">
    <name type="scientific">Papaver atlanticum</name>
    <dbReference type="NCBI Taxonomy" id="357466"/>
    <lineage>
        <taxon>Eukaryota</taxon>
        <taxon>Viridiplantae</taxon>
        <taxon>Streptophyta</taxon>
        <taxon>Embryophyta</taxon>
        <taxon>Tracheophyta</taxon>
        <taxon>Spermatophyta</taxon>
        <taxon>Magnoliopsida</taxon>
        <taxon>Ranunculales</taxon>
        <taxon>Papaveraceae</taxon>
        <taxon>Papaveroideae</taxon>
        <taxon>Papaver</taxon>
    </lineage>
</organism>
<dbReference type="Proteomes" id="UP001202328">
    <property type="component" value="Unassembled WGS sequence"/>
</dbReference>
<evidence type="ECO:0000313" key="2">
    <source>
        <dbReference type="Proteomes" id="UP001202328"/>
    </source>
</evidence>
<evidence type="ECO:0000313" key="1">
    <source>
        <dbReference type="EMBL" id="KAI3963680.1"/>
    </source>
</evidence>